<keyword evidence="2" id="KW-0479">Metal-binding</keyword>
<dbReference type="EC" id="3.1.4.-" evidence="2"/>
<evidence type="ECO:0000256" key="2">
    <source>
        <dbReference type="RuleBase" id="RU362039"/>
    </source>
</evidence>
<evidence type="ECO:0000313" key="4">
    <source>
        <dbReference type="EMBL" id="HIV03053.1"/>
    </source>
</evidence>
<comment type="caution">
    <text evidence="4">The sequence shown here is derived from an EMBL/GenBank/DDBJ whole genome shotgun (WGS) entry which is preliminary data.</text>
</comment>
<dbReference type="Proteomes" id="UP000886743">
    <property type="component" value="Unassembled WGS sequence"/>
</dbReference>
<reference evidence="4" key="2">
    <citation type="journal article" date="2021" name="PeerJ">
        <title>Extensive microbial diversity within the chicken gut microbiome revealed by metagenomics and culture.</title>
        <authorList>
            <person name="Gilroy R."/>
            <person name="Ravi A."/>
            <person name="Getino M."/>
            <person name="Pursley I."/>
            <person name="Horton D.L."/>
            <person name="Alikhan N.F."/>
            <person name="Baker D."/>
            <person name="Gharbi K."/>
            <person name="Hall N."/>
            <person name="Watson M."/>
            <person name="Adriaenssens E.M."/>
            <person name="Foster-Nyarko E."/>
            <person name="Jarju S."/>
            <person name="Secka A."/>
            <person name="Antonio M."/>
            <person name="Oren A."/>
            <person name="Chaudhuri R.R."/>
            <person name="La Ragione R."/>
            <person name="Hildebrand F."/>
            <person name="Pallen M.J."/>
        </authorList>
    </citation>
    <scope>NUCLEOTIDE SEQUENCE</scope>
    <source>
        <strain evidence="4">4920</strain>
    </source>
</reference>
<dbReference type="SUPFAM" id="SSF56300">
    <property type="entry name" value="Metallo-dependent phosphatases"/>
    <property type="match status" value="1"/>
</dbReference>
<evidence type="ECO:0000256" key="1">
    <source>
        <dbReference type="ARBA" id="ARBA00008950"/>
    </source>
</evidence>
<dbReference type="EMBL" id="DVOF01000166">
    <property type="protein sequence ID" value="HIV03053.1"/>
    <property type="molecule type" value="Genomic_DNA"/>
</dbReference>
<dbReference type="InterPro" id="IPR024654">
    <property type="entry name" value="Calcineurin-like_PHP_lpxH"/>
</dbReference>
<dbReference type="InterPro" id="IPR029052">
    <property type="entry name" value="Metallo-depent_PP-like"/>
</dbReference>
<gene>
    <name evidence="4" type="ORF">IAC74_05710</name>
</gene>
<dbReference type="Gene3D" id="3.60.21.10">
    <property type="match status" value="1"/>
</dbReference>
<name>A0A9D1SZT1_9FIRM</name>
<proteinExistence type="inferred from homology"/>
<dbReference type="PANTHER" id="PTHR11124">
    <property type="entry name" value="VACUOLAR SORTING PROTEIN VPS29"/>
    <property type="match status" value="1"/>
</dbReference>
<evidence type="ECO:0000259" key="3">
    <source>
        <dbReference type="Pfam" id="PF12850"/>
    </source>
</evidence>
<reference evidence="4" key="1">
    <citation type="submission" date="2020-10" db="EMBL/GenBank/DDBJ databases">
        <authorList>
            <person name="Gilroy R."/>
        </authorList>
    </citation>
    <scope>NUCLEOTIDE SEQUENCE</scope>
    <source>
        <strain evidence="4">4920</strain>
    </source>
</reference>
<evidence type="ECO:0000313" key="5">
    <source>
        <dbReference type="Proteomes" id="UP000886743"/>
    </source>
</evidence>
<sequence>MELLVFSDTHQRINGCIDIIGQGGRVDAVLHAGDLVRDAEDLAAAFPDIPFYYVSGNNDLFDRCPEERILTFSGVKLLLTHGHTHNVRFGERELANYAKKQGAALAVFGHTHQSFDGMVNGVHLLNPGTMGYAPQSYARITINGEEIFTKIVRYGG</sequence>
<comment type="similarity">
    <text evidence="1 2">Belongs to the metallophosphoesterase superfamily. YfcE family.</text>
</comment>
<accession>A0A9D1SZT1</accession>
<comment type="cofactor">
    <cofactor evidence="2">
        <name>a divalent metal cation</name>
        <dbReference type="ChEBI" id="CHEBI:60240"/>
    </cofactor>
</comment>
<dbReference type="Pfam" id="PF12850">
    <property type="entry name" value="Metallophos_2"/>
    <property type="match status" value="1"/>
</dbReference>
<feature type="domain" description="Calcineurin-like phosphoesterase" evidence="3">
    <location>
        <begin position="1"/>
        <end position="143"/>
    </location>
</feature>
<dbReference type="InterPro" id="IPR000979">
    <property type="entry name" value="Phosphodiesterase_MJ0936/Vps29"/>
</dbReference>
<dbReference type="GO" id="GO:0046872">
    <property type="term" value="F:metal ion binding"/>
    <property type="evidence" value="ECO:0007669"/>
    <property type="project" value="UniProtKB-KW"/>
</dbReference>
<protein>
    <recommendedName>
        <fullName evidence="2">Phosphoesterase</fullName>
        <ecNumber evidence="2">3.1.4.-</ecNumber>
    </recommendedName>
</protein>
<dbReference type="GO" id="GO:0016787">
    <property type="term" value="F:hydrolase activity"/>
    <property type="evidence" value="ECO:0007669"/>
    <property type="project" value="UniProtKB-UniRule"/>
</dbReference>
<organism evidence="4 5">
    <name type="scientific">Candidatus Aphodoplasma excrementigallinarum</name>
    <dbReference type="NCBI Taxonomy" id="2840673"/>
    <lineage>
        <taxon>Bacteria</taxon>
        <taxon>Bacillati</taxon>
        <taxon>Bacillota</taxon>
        <taxon>Clostridia</taxon>
        <taxon>Eubacteriales</taxon>
        <taxon>Candidatus Aphodoplasma</taxon>
    </lineage>
</organism>
<dbReference type="NCBIfam" id="TIGR00040">
    <property type="entry name" value="yfcE"/>
    <property type="match status" value="1"/>
</dbReference>
<dbReference type="AlphaFoldDB" id="A0A9D1SZT1"/>